<dbReference type="PANTHER" id="PTHR34289">
    <property type="entry name" value="PROTEIN, PUTATIVE (DUF819)-RELATED"/>
    <property type="match status" value="1"/>
</dbReference>
<feature type="transmembrane region" description="Helical" evidence="1">
    <location>
        <begin position="376"/>
        <end position="402"/>
    </location>
</feature>
<dbReference type="Pfam" id="PF05684">
    <property type="entry name" value="DUF819"/>
    <property type="match status" value="1"/>
</dbReference>
<accession>A0ABS6D6S1</accession>
<gene>
    <name evidence="2" type="ORF">HGO97_015150</name>
</gene>
<feature type="transmembrane region" description="Helical" evidence="1">
    <location>
        <begin position="123"/>
        <end position="143"/>
    </location>
</feature>
<dbReference type="PANTHER" id="PTHR34289:SF8">
    <property type="entry name" value="DUF819 DOMAIN-CONTAINING PROTEIN"/>
    <property type="match status" value="1"/>
</dbReference>
<feature type="transmembrane region" description="Helical" evidence="1">
    <location>
        <begin position="264"/>
        <end position="284"/>
    </location>
</feature>
<comment type="caution">
    <text evidence="2">The sequence shown here is derived from an EMBL/GenBank/DDBJ whole genome shotgun (WGS) entry which is preliminary data.</text>
</comment>
<protein>
    <submittedName>
        <fullName evidence="2">DUF819 family protein</fullName>
    </submittedName>
</protein>
<feature type="transmembrane region" description="Helical" evidence="1">
    <location>
        <begin position="62"/>
        <end position="82"/>
    </location>
</feature>
<feature type="transmembrane region" description="Helical" evidence="1">
    <location>
        <begin position="296"/>
        <end position="315"/>
    </location>
</feature>
<proteinExistence type="predicted"/>
<sequence>MGTLIGTENTIALFAVLCAIVALAIWLEQTYNWASKLSGCILVLLVTLVLSNLKVIPESAPAYDFVGAYLVPLAIPLLLFTANLKTIAKDSGRLLILFLLSAVGTMIGSVIAYFVMNRFIDHIGVFLAMITGSYIGGGVNFVAMAENYNASGTMVSTANVADALTMMFFFFALMTIPSMKFFQKRFRHPLVEEQERLKNESKGEQKTNAAAYWSAKDISLKDIALAIGVSTCVVGVAEPISGFFGRVIPTSNFGWNFLNGLLGSKYLIITVITVALATLMPKFISSIHGAQEVGTYFIYLFFATMSAPVSIRLLVNDAPKFFVCCFIIVFTNIGVTLLATKVFKYGIEEAMVCSNANVGGATTAAALAVAKGWGSLVVPAILVGTLGNVIGNIGGILIGTIFGA</sequence>
<feature type="transmembrane region" description="Helical" evidence="1">
    <location>
        <begin position="33"/>
        <end position="50"/>
    </location>
</feature>
<evidence type="ECO:0000313" key="3">
    <source>
        <dbReference type="Proteomes" id="UP000723714"/>
    </source>
</evidence>
<dbReference type="Proteomes" id="UP000723714">
    <property type="component" value="Unassembled WGS sequence"/>
</dbReference>
<dbReference type="EMBL" id="JABACJ020000015">
    <property type="protein sequence ID" value="MBU3877146.1"/>
    <property type="molecule type" value="Genomic_DNA"/>
</dbReference>
<feature type="transmembrane region" description="Helical" evidence="1">
    <location>
        <begin position="9"/>
        <end position="27"/>
    </location>
</feature>
<name>A0ABS6D6S1_9FIRM</name>
<evidence type="ECO:0000313" key="2">
    <source>
        <dbReference type="EMBL" id="MBU3877146.1"/>
    </source>
</evidence>
<keyword evidence="1" id="KW-0472">Membrane</keyword>
<dbReference type="RefSeq" id="WP_216243292.1">
    <property type="nucleotide sequence ID" value="NZ_JABACJ020000015.1"/>
</dbReference>
<evidence type="ECO:0000256" key="1">
    <source>
        <dbReference type="SAM" id="Phobius"/>
    </source>
</evidence>
<keyword evidence="1" id="KW-1133">Transmembrane helix</keyword>
<keyword evidence="1" id="KW-0812">Transmembrane</keyword>
<feature type="transmembrane region" description="Helical" evidence="1">
    <location>
        <begin position="321"/>
        <end position="340"/>
    </location>
</feature>
<dbReference type="InterPro" id="IPR008537">
    <property type="entry name" value="DUF819"/>
</dbReference>
<keyword evidence="3" id="KW-1185">Reference proteome</keyword>
<feature type="transmembrane region" description="Helical" evidence="1">
    <location>
        <begin position="223"/>
        <end position="244"/>
    </location>
</feature>
<organism evidence="2 3">
    <name type="scientific">Faecalicatena faecalis</name>
    <dbReference type="NCBI Taxonomy" id="2726362"/>
    <lineage>
        <taxon>Bacteria</taxon>
        <taxon>Bacillati</taxon>
        <taxon>Bacillota</taxon>
        <taxon>Clostridia</taxon>
        <taxon>Lachnospirales</taxon>
        <taxon>Lachnospiraceae</taxon>
        <taxon>Faecalicatena</taxon>
    </lineage>
</organism>
<reference evidence="2 3" key="1">
    <citation type="submission" date="2021-06" db="EMBL/GenBank/DDBJ databases">
        <title>Faecalicatena sp. nov. isolated from porcine feces.</title>
        <authorList>
            <person name="Oh B.S."/>
            <person name="Lee J.H."/>
        </authorList>
    </citation>
    <scope>NUCLEOTIDE SEQUENCE [LARGE SCALE GENOMIC DNA]</scope>
    <source>
        <strain evidence="2 3">AGMB00832</strain>
    </source>
</reference>
<feature type="transmembrane region" description="Helical" evidence="1">
    <location>
        <begin position="94"/>
        <end position="116"/>
    </location>
</feature>
<feature type="transmembrane region" description="Helical" evidence="1">
    <location>
        <begin position="163"/>
        <end position="182"/>
    </location>
</feature>